<reference evidence="1" key="1">
    <citation type="journal article" date="2014" name="Front. Microbiol.">
        <title>High frequency of phylogenetically diverse reductive dehalogenase-homologous genes in deep subseafloor sedimentary metagenomes.</title>
        <authorList>
            <person name="Kawai M."/>
            <person name="Futagami T."/>
            <person name="Toyoda A."/>
            <person name="Takaki Y."/>
            <person name="Nishi S."/>
            <person name="Hori S."/>
            <person name="Arai W."/>
            <person name="Tsubouchi T."/>
            <person name="Morono Y."/>
            <person name="Uchiyama I."/>
            <person name="Ito T."/>
            <person name="Fujiyama A."/>
            <person name="Inagaki F."/>
            <person name="Takami H."/>
        </authorList>
    </citation>
    <scope>NUCLEOTIDE SEQUENCE</scope>
    <source>
        <strain evidence="1">Expedition CK06-06</strain>
    </source>
</reference>
<organism evidence="1">
    <name type="scientific">marine sediment metagenome</name>
    <dbReference type="NCBI Taxonomy" id="412755"/>
    <lineage>
        <taxon>unclassified sequences</taxon>
        <taxon>metagenomes</taxon>
        <taxon>ecological metagenomes</taxon>
    </lineage>
</organism>
<feature type="non-terminal residue" evidence="1">
    <location>
        <position position="1"/>
    </location>
</feature>
<name>X1FIM4_9ZZZZ</name>
<protein>
    <submittedName>
        <fullName evidence="1">Uncharacterized protein</fullName>
    </submittedName>
</protein>
<sequence>PLPGLSFAFLTLQYTKIEPSCYTHYLQDHLSYSEPININYSNDGENIGYYLSPNSDEFLIKFSLSA</sequence>
<proteinExistence type="predicted"/>
<dbReference type="EMBL" id="BARU01008830">
    <property type="protein sequence ID" value="GAH45481.1"/>
    <property type="molecule type" value="Genomic_DNA"/>
</dbReference>
<accession>X1FIM4</accession>
<evidence type="ECO:0000313" key="1">
    <source>
        <dbReference type="EMBL" id="GAH45481.1"/>
    </source>
</evidence>
<gene>
    <name evidence="1" type="ORF">S03H2_17164</name>
</gene>
<comment type="caution">
    <text evidence="1">The sequence shown here is derived from an EMBL/GenBank/DDBJ whole genome shotgun (WGS) entry which is preliminary data.</text>
</comment>
<dbReference type="AlphaFoldDB" id="X1FIM4"/>